<dbReference type="Proteomes" id="UP000591131">
    <property type="component" value="Unassembled WGS sequence"/>
</dbReference>
<proteinExistence type="predicted"/>
<dbReference type="AlphaFoldDB" id="A0A7J6MAF6"/>
<name>A0A7J6MAF6_PERCH</name>
<evidence type="ECO:0000313" key="2">
    <source>
        <dbReference type="Proteomes" id="UP000591131"/>
    </source>
</evidence>
<accession>A0A7J6MAF6</accession>
<reference evidence="1 2" key="1">
    <citation type="submission" date="2020-04" db="EMBL/GenBank/DDBJ databases">
        <title>Perkinsus chesapeaki whole genome sequence.</title>
        <authorList>
            <person name="Bogema D.R."/>
        </authorList>
    </citation>
    <scope>NUCLEOTIDE SEQUENCE [LARGE SCALE GENOMIC DNA]</scope>
    <source>
        <strain evidence="1">ATCC PRA-425</strain>
    </source>
</reference>
<keyword evidence="2" id="KW-1185">Reference proteome</keyword>
<protein>
    <submittedName>
        <fullName evidence="1">Uncharacterized protein</fullName>
    </submittedName>
</protein>
<organism evidence="1 2">
    <name type="scientific">Perkinsus chesapeaki</name>
    <name type="common">Clam parasite</name>
    <name type="synonym">Perkinsus andrewsi</name>
    <dbReference type="NCBI Taxonomy" id="330153"/>
    <lineage>
        <taxon>Eukaryota</taxon>
        <taxon>Sar</taxon>
        <taxon>Alveolata</taxon>
        <taxon>Perkinsozoa</taxon>
        <taxon>Perkinsea</taxon>
        <taxon>Perkinsida</taxon>
        <taxon>Perkinsidae</taxon>
        <taxon>Perkinsus</taxon>
    </lineage>
</organism>
<gene>
    <name evidence="1" type="ORF">FOL47_003156</name>
</gene>
<comment type="caution">
    <text evidence="1">The sequence shown here is derived from an EMBL/GenBank/DDBJ whole genome shotgun (WGS) entry which is preliminary data.</text>
</comment>
<sequence length="699" mass="75550">MSAVPTVEDLLVDPESMRIKSGERYVQLVGVLGQTPGPLTPLPIITAVLDVDLVDAEACVPPTPEEKAAVSGTVLCTSCILRPRESSSSAVWVLHLERSDVPIAFKGTSNIINRHCLCPGAPVEVVGSLKRGSAPIGGRRQEIQLAESEVVIHRLGEGHKGTTIKIGFVLSGGAVLGVHNDTELVLVCLHQWCRCQSEVLCPRMVIECFGFTEVSSVAKPISKILVANIHSAVIVKCASDVSPRQNKLEPLYKAVKGLPSAVYEGCPLHTIFECARTVFPAQPLSVVRAPPFDALGVYNLASDLPCHDALGVHVGGPVVVSGRDAADAITEERGVVVRCAKGVCYFQSPDGSLGHIKGDPRPALSVIGKLSDREEKLALCHAASLHPLLHSVEEVSRMPPSSPFTLKAAIVCEVIHRKLSRSPDVLLADVNAEGWDLTIQDVAPTGRLLRVWVSKTQLRRDIPVPSLVDISDAITLDSDYLPERHSSAAFRPVFAVVLPTGFLDLRWPRLPLNMFPHASPTSFWMAGRVSWLREISAHAVCKNCGDKIYLLSACTCGKTRLLSPADAALDGLDVVLTAKGQITSRTSFHVEASFVDQAALSVSTDCSLTTSQLDGVKRYIIADGGGTTILATKETQESKWVSHYLGIKYPQLVTGTYCFRGEHREEGLYIHHARRLGGSRDDVYAKLNKKVFCNLEMID</sequence>
<evidence type="ECO:0000313" key="1">
    <source>
        <dbReference type="EMBL" id="KAF4668160.1"/>
    </source>
</evidence>
<dbReference type="OrthoDB" id="441607at2759"/>
<dbReference type="EMBL" id="JAAPAO010000196">
    <property type="protein sequence ID" value="KAF4668160.1"/>
    <property type="molecule type" value="Genomic_DNA"/>
</dbReference>